<sequence length="440" mass="47122">MASELYRLTATEAAAKIKQGDVTVEEYARSLLKRIEARDEAVQAWAYLDPEYVITQAKALDAVPKDERGPLHGVAIAVKDVIYTKDMPTQFNSPIYTNDAPKVDAGSIAILRRSGALIFGKTTTTEFAATTRGPKTRNPHDPNRTPGGSSSGSGAAVGDFQAPIGLGTQTGGSMIRPGSYSGIYALKPTWNSITREGQKIYSLILDTLGLYARSVSDLELLADAFAVQDDDPTPANFTVNGAKFALLKTMVWPDVGSGTTAALDKAVSLLRAHGAQVEEISLPKHLDELPSWHATVLNSDGRTAFLPEYTVAKDQISEQLVGHVDNKAKISRKAQLEAFDKIAAARPVVDELLGKYAAVLTPSVPDEAPLGIEKTGSAAFCLIWTALHTPVVNVPGFKGENGMPIGISLVAPRYHDRRLLAVSKEVGRIFEAEGGWKASV</sequence>
<name>R0JKM6_EXST2</name>
<evidence type="ECO:0000313" key="3">
    <source>
        <dbReference type="EMBL" id="EOA81853.1"/>
    </source>
</evidence>
<dbReference type="Proteomes" id="UP000016935">
    <property type="component" value="Unassembled WGS sequence"/>
</dbReference>
<keyword evidence="4" id="KW-1185">Reference proteome</keyword>
<evidence type="ECO:0000259" key="2">
    <source>
        <dbReference type="Pfam" id="PF01425"/>
    </source>
</evidence>
<feature type="domain" description="Amidase" evidence="2">
    <location>
        <begin position="28"/>
        <end position="420"/>
    </location>
</feature>
<evidence type="ECO:0000313" key="4">
    <source>
        <dbReference type="Proteomes" id="UP000016935"/>
    </source>
</evidence>
<dbReference type="RefSeq" id="XP_008030241.1">
    <property type="nucleotide sequence ID" value="XM_008032050.1"/>
</dbReference>
<reference evidence="3 4" key="1">
    <citation type="journal article" date="2012" name="PLoS Pathog.">
        <title>Diverse lifestyles and strategies of plant pathogenesis encoded in the genomes of eighteen Dothideomycetes fungi.</title>
        <authorList>
            <person name="Ohm R.A."/>
            <person name="Feau N."/>
            <person name="Henrissat B."/>
            <person name="Schoch C.L."/>
            <person name="Horwitz B.A."/>
            <person name="Barry K.W."/>
            <person name="Condon B.J."/>
            <person name="Copeland A.C."/>
            <person name="Dhillon B."/>
            <person name="Glaser F."/>
            <person name="Hesse C.N."/>
            <person name="Kosti I."/>
            <person name="LaButti K."/>
            <person name="Lindquist E.A."/>
            <person name="Lucas S."/>
            <person name="Salamov A.A."/>
            <person name="Bradshaw R.E."/>
            <person name="Ciuffetti L."/>
            <person name="Hamelin R.C."/>
            <person name="Kema G.H.J."/>
            <person name="Lawrence C."/>
            <person name="Scott J.A."/>
            <person name="Spatafora J.W."/>
            <person name="Turgeon B.G."/>
            <person name="de Wit P.J.G.M."/>
            <person name="Zhong S."/>
            <person name="Goodwin S.B."/>
            <person name="Grigoriev I.V."/>
        </authorList>
    </citation>
    <scope>NUCLEOTIDE SEQUENCE [LARGE SCALE GENOMIC DNA]</scope>
    <source>
        <strain evidence="4">28A</strain>
    </source>
</reference>
<dbReference type="EMBL" id="KB908855">
    <property type="protein sequence ID" value="EOA81853.1"/>
    <property type="molecule type" value="Genomic_DNA"/>
</dbReference>
<dbReference type="PANTHER" id="PTHR11895:SF151">
    <property type="entry name" value="GLUTAMYL-TRNA(GLN) AMIDOTRANSFERASE SUBUNIT A"/>
    <property type="match status" value="1"/>
</dbReference>
<evidence type="ECO:0000256" key="1">
    <source>
        <dbReference type="SAM" id="MobiDB-lite"/>
    </source>
</evidence>
<dbReference type="SUPFAM" id="SSF75304">
    <property type="entry name" value="Amidase signature (AS) enzymes"/>
    <property type="match status" value="1"/>
</dbReference>
<dbReference type="InterPro" id="IPR023631">
    <property type="entry name" value="Amidase_dom"/>
</dbReference>
<dbReference type="STRING" id="671987.R0JKM6"/>
<accession>R0JKM6</accession>
<gene>
    <name evidence="3" type="ORF">SETTUDRAFT_97765</name>
</gene>
<dbReference type="HOGENOM" id="CLU_009600_0_0_1"/>
<feature type="region of interest" description="Disordered" evidence="1">
    <location>
        <begin position="128"/>
        <end position="154"/>
    </location>
</feature>
<proteinExistence type="predicted"/>
<dbReference type="GeneID" id="19406324"/>
<protein>
    <recommendedName>
        <fullName evidence="2">Amidase domain-containing protein</fullName>
    </recommendedName>
</protein>
<dbReference type="OrthoDB" id="6428749at2759"/>
<dbReference type="Pfam" id="PF01425">
    <property type="entry name" value="Amidase"/>
    <property type="match status" value="1"/>
</dbReference>
<dbReference type="Gene3D" id="3.90.1300.10">
    <property type="entry name" value="Amidase signature (AS) domain"/>
    <property type="match status" value="1"/>
</dbReference>
<reference evidence="3 4" key="2">
    <citation type="journal article" date="2013" name="PLoS Genet.">
        <title>Comparative genome structure, secondary metabolite, and effector coding capacity across Cochliobolus pathogens.</title>
        <authorList>
            <person name="Condon B.J."/>
            <person name="Leng Y."/>
            <person name="Wu D."/>
            <person name="Bushley K.E."/>
            <person name="Ohm R.A."/>
            <person name="Otillar R."/>
            <person name="Martin J."/>
            <person name="Schackwitz W."/>
            <person name="Grimwood J."/>
            <person name="MohdZainudin N."/>
            <person name="Xue C."/>
            <person name="Wang R."/>
            <person name="Manning V.A."/>
            <person name="Dhillon B."/>
            <person name="Tu Z.J."/>
            <person name="Steffenson B.J."/>
            <person name="Salamov A."/>
            <person name="Sun H."/>
            <person name="Lowry S."/>
            <person name="LaButti K."/>
            <person name="Han J."/>
            <person name="Copeland A."/>
            <person name="Lindquist E."/>
            <person name="Barry K."/>
            <person name="Schmutz J."/>
            <person name="Baker S.E."/>
            <person name="Ciuffetti L.M."/>
            <person name="Grigoriev I.V."/>
            <person name="Zhong S."/>
            <person name="Turgeon B.G."/>
        </authorList>
    </citation>
    <scope>NUCLEOTIDE SEQUENCE [LARGE SCALE GENOMIC DNA]</scope>
    <source>
        <strain evidence="4">28A</strain>
    </source>
</reference>
<dbReference type="AlphaFoldDB" id="R0JKM6"/>
<organism evidence="3 4">
    <name type="scientific">Exserohilum turcicum (strain 28A)</name>
    <name type="common">Northern leaf blight fungus</name>
    <name type="synonym">Setosphaeria turcica</name>
    <dbReference type="NCBI Taxonomy" id="671987"/>
    <lineage>
        <taxon>Eukaryota</taxon>
        <taxon>Fungi</taxon>
        <taxon>Dikarya</taxon>
        <taxon>Ascomycota</taxon>
        <taxon>Pezizomycotina</taxon>
        <taxon>Dothideomycetes</taxon>
        <taxon>Pleosporomycetidae</taxon>
        <taxon>Pleosporales</taxon>
        <taxon>Pleosporineae</taxon>
        <taxon>Pleosporaceae</taxon>
        <taxon>Exserohilum</taxon>
    </lineage>
</organism>
<dbReference type="InterPro" id="IPR036928">
    <property type="entry name" value="AS_sf"/>
</dbReference>
<dbReference type="InterPro" id="IPR000120">
    <property type="entry name" value="Amidase"/>
</dbReference>
<dbReference type="PANTHER" id="PTHR11895">
    <property type="entry name" value="TRANSAMIDASE"/>
    <property type="match status" value="1"/>
</dbReference>
<dbReference type="GO" id="GO:0003824">
    <property type="term" value="F:catalytic activity"/>
    <property type="evidence" value="ECO:0007669"/>
    <property type="project" value="InterPro"/>
</dbReference>
<dbReference type="eggNOG" id="KOG1211">
    <property type="taxonomic scope" value="Eukaryota"/>
</dbReference>